<keyword evidence="5" id="KW-0407">Ion channel</keyword>
<dbReference type="Proteomes" id="UP001152795">
    <property type="component" value="Unassembled WGS sequence"/>
</dbReference>
<reference evidence="7" key="1">
    <citation type="submission" date="2020-04" db="EMBL/GenBank/DDBJ databases">
        <authorList>
            <person name="Alioto T."/>
            <person name="Alioto T."/>
            <person name="Gomez Garrido J."/>
        </authorList>
    </citation>
    <scope>NUCLEOTIDE SEQUENCE</scope>
    <source>
        <strain evidence="7">A484AB</strain>
    </source>
</reference>
<dbReference type="Gene3D" id="1.20.58.390">
    <property type="entry name" value="Neurotransmitter-gated ion-channel transmembrane domain"/>
    <property type="match status" value="1"/>
</dbReference>
<keyword evidence="8" id="KW-1185">Reference proteome</keyword>
<dbReference type="GO" id="GO:0016020">
    <property type="term" value="C:membrane"/>
    <property type="evidence" value="ECO:0007669"/>
    <property type="project" value="UniProtKB-SubCell"/>
</dbReference>
<accession>A0A7D9ED95</accession>
<evidence type="ECO:0000313" key="8">
    <source>
        <dbReference type="Proteomes" id="UP001152795"/>
    </source>
</evidence>
<dbReference type="InterPro" id="IPR038050">
    <property type="entry name" value="Neuro_actylchol_rec"/>
</dbReference>
<dbReference type="Pfam" id="PF02931">
    <property type="entry name" value="Neur_chan_LBD"/>
    <property type="match status" value="1"/>
</dbReference>
<protein>
    <submittedName>
        <fullName evidence="7">Neuronal acetylcholine receptor subunit alpha-10-like</fullName>
    </submittedName>
</protein>
<feature type="non-terminal residue" evidence="7">
    <location>
        <position position="1"/>
    </location>
</feature>
<keyword evidence="4 5" id="KW-0472">Membrane</keyword>
<evidence type="ECO:0000313" key="7">
    <source>
        <dbReference type="EMBL" id="CAB4007622.1"/>
    </source>
</evidence>
<dbReference type="EMBL" id="CACRXK020005854">
    <property type="protein sequence ID" value="CAB4007622.1"/>
    <property type="molecule type" value="Genomic_DNA"/>
</dbReference>
<dbReference type="SUPFAM" id="SSF90112">
    <property type="entry name" value="Neurotransmitter-gated ion-channel transmembrane pore"/>
    <property type="match status" value="1"/>
</dbReference>
<comment type="similarity">
    <text evidence="5">Belongs to the ligand-gated ion channel (TC 1.A.9) family.</text>
</comment>
<dbReference type="SUPFAM" id="SSF63712">
    <property type="entry name" value="Nicotinic receptor ligand binding domain-like"/>
    <property type="match status" value="1"/>
</dbReference>
<evidence type="ECO:0000256" key="2">
    <source>
        <dbReference type="ARBA" id="ARBA00022692"/>
    </source>
</evidence>
<dbReference type="FunFam" id="1.20.58.390:FF:000043">
    <property type="entry name" value="AcetylCholine Receptor"/>
    <property type="match status" value="1"/>
</dbReference>
<dbReference type="GO" id="GO:0005230">
    <property type="term" value="F:extracellular ligand-gated monoatomic ion channel activity"/>
    <property type="evidence" value="ECO:0007669"/>
    <property type="project" value="InterPro"/>
</dbReference>
<dbReference type="InterPro" id="IPR036719">
    <property type="entry name" value="Neuro-gated_channel_TM_sf"/>
</dbReference>
<dbReference type="PANTHER" id="PTHR18945">
    <property type="entry name" value="NEUROTRANSMITTER GATED ION CHANNEL"/>
    <property type="match status" value="1"/>
</dbReference>
<sequence length="483" mass="55703">KVIAFPQRRTPTAQEKLYENVLKNYSKSSRPVNDPNKALNLSFNFELTKIYDVNAKMQRMSVVSFVRQEWHDGSLCWNASDYSGFSSINIAPSEIWVPDVELYNEIENKDHKKTGITTHIIVYSNGTCRWTYPLFLHAMCSIDVSFFPLDLQKCSLRFGSISYPSSEVYITQPRLLHVIPAYKNEEWIVYETSIKTENIWDEKRMNNFSIVEITLSMERDFLYFFVEMLTPCFLISCLTILGFVLPPESGERMSLGMLILLAMTFFQQLTMKVVPLQDFPLISQYFLVTTIEIGIALLITTLTLNFYHHSHSEMPGFMKVIILNYLAKITRIRPPSEDKKQRKIKRSFRLSERKFQLSSSSRDTNPDLQFDIELTETTSTRNDILEADLNDSTVGLVSFKSTEESSSTSSSLRVTRSDEDTPDNIEQDGIEEGPSDWNKDWVLASRIIDRFSMYAAMVIGILTVLIVFVRAPRFWYSRTGLDG</sequence>
<evidence type="ECO:0000256" key="3">
    <source>
        <dbReference type="ARBA" id="ARBA00022989"/>
    </source>
</evidence>
<dbReference type="Pfam" id="PF02932">
    <property type="entry name" value="Neur_chan_memb"/>
    <property type="match status" value="1"/>
</dbReference>
<dbReference type="PRINTS" id="PR00252">
    <property type="entry name" value="NRIONCHANNEL"/>
</dbReference>
<dbReference type="CDD" id="cd19051">
    <property type="entry name" value="LGIC_TM_cation"/>
    <property type="match status" value="1"/>
</dbReference>
<dbReference type="AlphaFoldDB" id="A0A7D9ED95"/>
<dbReference type="InterPro" id="IPR006201">
    <property type="entry name" value="Neur_channel"/>
</dbReference>
<evidence type="ECO:0000256" key="4">
    <source>
        <dbReference type="ARBA" id="ARBA00023136"/>
    </source>
</evidence>
<evidence type="ECO:0000256" key="1">
    <source>
        <dbReference type="ARBA" id="ARBA00004141"/>
    </source>
</evidence>
<feature type="transmembrane region" description="Helical" evidence="5">
    <location>
        <begin position="221"/>
        <end position="245"/>
    </location>
</feature>
<feature type="compositionally biased region" description="Acidic residues" evidence="6">
    <location>
        <begin position="420"/>
        <end position="433"/>
    </location>
</feature>
<keyword evidence="5" id="KW-0813">Transport</keyword>
<feature type="transmembrane region" description="Helical" evidence="5">
    <location>
        <begin position="252"/>
        <end position="270"/>
    </location>
</feature>
<dbReference type="GO" id="GO:0004888">
    <property type="term" value="F:transmembrane signaling receptor activity"/>
    <property type="evidence" value="ECO:0007669"/>
    <property type="project" value="InterPro"/>
</dbReference>
<name>A0A7D9ED95_PARCT</name>
<dbReference type="FunFam" id="2.70.170.10:FF:000028">
    <property type="entry name" value="AcetylCholine Receptor"/>
    <property type="match status" value="1"/>
</dbReference>
<comment type="subcellular location">
    <subcellularLocation>
        <location evidence="1">Membrane</location>
        <topology evidence="1">Multi-pass membrane protein</topology>
    </subcellularLocation>
</comment>
<organism evidence="7 8">
    <name type="scientific">Paramuricea clavata</name>
    <name type="common">Red gorgonian</name>
    <name type="synonym">Violescent sea-whip</name>
    <dbReference type="NCBI Taxonomy" id="317549"/>
    <lineage>
        <taxon>Eukaryota</taxon>
        <taxon>Metazoa</taxon>
        <taxon>Cnidaria</taxon>
        <taxon>Anthozoa</taxon>
        <taxon>Octocorallia</taxon>
        <taxon>Malacalcyonacea</taxon>
        <taxon>Plexauridae</taxon>
        <taxon>Paramuricea</taxon>
    </lineage>
</organism>
<keyword evidence="7" id="KW-0675">Receptor</keyword>
<dbReference type="InterPro" id="IPR018000">
    <property type="entry name" value="Neurotransmitter_ion_chnl_CS"/>
</dbReference>
<feature type="region of interest" description="Disordered" evidence="6">
    <location>
        <begin position="407"/>
        <end position="433"/>
    </location>
</feature>
<dbReference type="Gene3D" id="2.70.170.10">
    <property type="entry name" value="Neurotransmitter-gated ion-channel ligand-binding domain"/>
    <property type="match status" value="1"/>
</dbReference>
<evidence type="ECO:0000256" key="5">
    <source>
        <dbReference type="RuleBase" id="RU000687"/>
    </source>
</evidence>
<feature type="transmembrane region" description="Helical" evidence="5">
    <location>
        <begin position="282"/>
        <end position="307"/>
    </location>
</feature>
<dbReference type="InterPro" id="IPR006202">
    <property type="entry name" value="Neur_chan_lig-bd"/>
</dbReference>
<dbReference type="InterPro" id="IPR006029">
    <property type="entry name" value="Neurotrans-gated_channel_TM"/>
</dbReference>
<evidence type="ECO:0000256" key="6">
    <source>
        <dbReference type="SAM" id="MobiDB-lite"/>
    </source>
</evidence>
<keyword evidence="2 5" id="KW-0812">Transmembrane</keyword>
<feature type="transmembrane region" description="Helical" evidence="5">
    <location>
        <begin position="451"/>
        <end position="471"/>
    </location>
</feature>
<keyword evidence="5" id="KW-0406">Ion transport</keyword>
<gene>
    <name evidence="7" type="ORF">PACLA_8A046721</name>
</gene>
<dbReference type="InterPro" id="IPR036734">
    <property type="entry name" value="Neur_chan_lig-bd_sf"/>
</dbReference>
<proteinExistence type="inferred from homology"/>
<comment type="caution">
    <text evidence="7">The sequence shown here is derived from an EMBL/GenBank/DDBJ whole genome shotgun (WGS) entry which is preliminary data.</text>
</comment>
<dbReference type="PROSITE" id="PS00236">
    <property type="entry name" value="NEUROTR_ION_CHANNEL"/>
    <property type="match status" value="1"/>
</dbReference>
<dbReference type="OrthoDB" id="410315at2759"/>
<keyword evidence="3 5" id="KW-1133">Transmembrane helix</keyword>